<dbReference type="PATRIC" id="fig|64091.14.peg.408"/>
<dbReference type="GO" id="GO:0003700">
    <property type="term" value="F:DNA-binding transcription factor activity"/>
    <property type="evidence" value="ECO:0007669"/>
    <property type="project" value="InterPro"/>
</dbReference>
<keyword evidence="6" id="KW-0238">DNA-binding</keyword>
<reference evidence="9 10" key="1">
    <citation type="journal article" date="2000" name="Proc. Natl. Acad. Sci. U.S.A.">
        <title>Genome sequence of Halobacterium species NRC-1.</title>
        <authorList>
            <person name="Ng W.V."/>
            <person name="Kennedy S.P."/>
            <person name="Mahairas G.G."/>
            <person name="Berquist B."/>
            <person name="Pan M."/>
            <person name="Shukla H.D."/>
            <person name="Lasky S.R."/>
            <person name="Baliga N.S."/>
            <person name="Thorsson V."/>
            <person name="Sbrogna J."/>
            <person name="Swartzell S."/>
            <person name="Weir D."/>
            <person name="Hall J."/>
            <person name="Dahl T.A."/>
            <person name="Welti R."/>
            <person name="Goo Y.A."/>
            <person name="Leithauser B."/>
            <person name="Keller K."/>
            <person name="Cruz R."/>
            <person name="Danson M.J."/>
            <person name="Hough D.W."/>
            <person name="Maddocks D.G."/>
            <person name="Jablonski P.E."/>
            <person name="Krebs M.P."/>
            <person name="Angevine C.M."/>
            <person name="Dale H."/>
            <person name="Isenbarger T.A."/>
            <person name="Peck R.F."/>
            <person name="Pohlschroder M."/>
            <person name="Spudich J.L."/>
            <person name="Jung K.W."/>
            <person name="Alam M."/>
            <person name="Freitas T."/>
            <person name="Hou S."/>
            <person name="Daniels C.J."/>
            <person name="Dennis P.P."/>
            <person name="Omer A.D."/>
            <person name="Ebhardt H."/>
            <person name="Lowe T.M."/>
            <person name="Liang P."/>
            <person name="Riley M."/>
            <person name="Hood L."/>
            <person name="DasSarma S."/>
        </authorList>
    </citation>
    <scope>NUCLEOTIDE SEQUENCE [LARGE SCALE GENOMIC DNA]</scope>
    <source>
        <strain evidence="10">ATCC 700922 / JCM 11081 / NRC-1</strain>
    </source>
</reference>
<evidence type="ECO:0000256" key="5">
    <source>
        <dbReference type="ARBA" id="ARBA00023015"/>
    </source>
</evidence>
<dbReference type="GO" id="GO:0003677">
    <property type="term" value="F:DNA binding"/>
    <property type="evidence" value="ECO:0007669"/>
    <property type="project" value="UniProtKB-KW"/>
</dbReference>
<proteinExistence type="inferred from homology"/>
<dbReference type="Gene3D" id="1.10.10.10">
    <property type="entry name" value="Winged helix-like DNA-binding domain superfamily/Winged helix DNA-binding domain"/>
    <property type="match status" value="1"/>
</dbReference>
<dbReference type="InterPro" id="IPR050536">
    <property type="entry name" value="DtxR_MntR_Metal-Reg"/>
</dbReference>
<dbReference type="Pfam" id="PF01325">
    <property type="entry name" value="Fe_dep_repress"/>
    <property type="match status" value="1"/>
</dbReference>
<feature type="domain" description="HTH dtxR-type" evidence="8">
    <location>
        <begin position="10"/>
        <end position="72"/>
    </location>
</feature>
<dbReference type="PANTHER" id="PTHR33238">
    <property type="entry name" value="IRON (METAL) DEPENDENT REPRESSOR, DTXR FAMILY"/>
    <property type="match status" value="1"/>
</dbReference>
<dbReference type="SMART" id="SM00529">
    <property type="entry name" value="HTH_DTXR"/>
    <property type="match status" value="1"/>
</dbReference>
<dbReference type="PANTHER" id="PTHR33238:SF7">
    <property type="entry name" value="IRON-DEPENDENT TRANSCRIPTIONAL REGULATOR"/>
    <property type="match status" value="1"/>
</dbReference>
<comment type="subcellular location">
    <subcellularLocation>
        <location evidence="1">Cytoplasm</location>
    </subcellularLocation>
</comment>
<dbReference type="InParanoid" id="Q9HRU8"/>
<dbReference type="AlphaFoldDB" id="Q9HRU8"/>
<dbReference type="InterPro" id="IPR007167">
    <property type="entry name" value="Fe-transptr_FeoA-like"/>
</dbReference>
<dbReference type="PIR" id="H84211">
    <property type="entry name" value="H84211"/>
</dbReference>
<evidence type="ECO:0000256" key="7">
    <source>
        <dbReference type="ARBA" id="ARBA00023163"/>
    </source>
</evidence>
<dbReference type="InterPro" id="IPR022687">
    <property type="entry name" value="HTH_DTXR"/>
</dbReference>
<evidence type="ECO:0000259" key="8">
    <source>
        <dbReference type="PROSITE" id="PS50944"/>
    </source>
</evidence>
<dbReference type="SUPFAM" id="SSF46785">
    <property type="entry name" value="Winged helix' DNA-binding domain"/>
    <property type="match status" value="1"/>
</dbReference>
<dbReference type="FunFam" id="1.10.60.10:FF:000004">
    <property type="entry name" value="DtxR family transcriptional regulator"/>
    <property type="match status" value="1"/>
</dbReference>
<evidence type="ECO:0000256" key="6">
    <source>
        <dbReference type="ARBA" id="ARBA00023125"/>
    </source>
</evidence>
<evidence type="ECO:0000256" key="4">
    <source>
        <dbReference type="ARBA" id="ARBA00023004"/>
    </source>
</evidence>
<keyword evidence="7" id="KW-0804">Transcription</keyword>
<dbReference type="InterPro" id="IPR036388">
    <property type="entry name" value="WH-like_DNA-bd_sf"/>
</dbReference>
<evidence type="ECO:0000256" key="1">
    <source>
        <dbReference type="ARBA" id="ARBA00004496"/>
    </source>
</evidence>
<gene>
    <name evidence="9" type="primary">sirR</name>
    <name evidence="9" type="ordered locus">VNG_0536G</name>
</gene>
<dbReference type="KEGG" id="hal:VNG_0536G"/>
<dbReference type="InterPro" id="IPR036390">
    <property type="entry name" value="WH_DNA-bd_sf"/>
</dbReference>
<keyword evidence="4" id="KW-0408">Iron</keyword>
<dbReference type="GO" id="GO:0005737">
    <property type="term" value="C:cytoplasm"/>
    <property type="evidence" value="ECO:0007669"/>
    <property type="project" value="UniProtKB-SubCell"/>
</dbReference>
<dbReference type="InterPro" id="IPR001367">
    <property type="entry name" value="Fe_dep_repressor"/>
</dbReference>
<organism evidence="9 10">
    <name type="scientific">Halobacterium salinarum (strain ATCC 700922 / JCM 11081 / NRC-1)</name>
    <name type="common">Halobacterium halobium</name>
    <dbReference type="NCBI Taxonomy" id="64091"/>
    <lineage>
        <taxon>Archaea</taxon>
        <taxon>Methanobacteriati</taxon>
        <taxon>Methanobacteriota</taxon>
        <taxon>Stenosarchaea group</taxon>
        <taxon>Halobacteria</taxon>
        <taxon>Halobacteriales</taxon>
        <taxon>Halobacteriaceae</taxon>
        <taxon>Halobacterium</taxon>
        <taxon>Halobacterium salinarum NRC-34001</taxon>
    </lineage>
</organism>
<evidence type="ECO:0000313" key="9">
    <source>
        <dbReference type="EMBL" id="AAG19060.1"/>
    </source>
</evidence>
<dbReference type="Proteomes" id="UP000000554">
    <property type="component" value="Chromosome"/>
</dbReference>
<comment type="similarity">
    <text evidence="2">Belongs to the DtxR/MntR family.</text>
</comment>
<name>Q9HRU8_HALSA</name>
<evidence type="ECO:0000256" key="3">
    <source>
        <dbReference type="ARBA" id="ARBA00011738"/>
    </source>
</evidence>
<protein>
    <submittedName>
        <fullName evidence="9">Transcription repressor</fullName>
    </submittedName>
</protein>
<dbReference type="PaxDb" id="64091-VNG_0536G"/>
<evidence type="ECO:0000256" key="2">
    <source>
        <dbReference type="ARBA" id="ARBA00007871"/>
    </source>
</evidence>
<dbReference type="Pfam" id="PF02742">
    <property type="entry name" value="Fe_dep_repr_C"/>
    <property type="match status" value="1"/>
</dbReference>
<keyword evidence="10" id="KW-1185">Reference proteome</keyword>
<dbReference type="PROSITE" id="PS50944">
    <property type="entry name" value="HTH_DTXR"/>
    <property type="match status" value="1"/>
</dbReference>
<comment type="subunit">
    <text evidence="3">Homodimer.</text>
</comment>
<dbReference type="InterPro" id="IPR036421">
    <property type="entry name" value="Fe_dep_repressor_sf"/>
</dbReference>
<dbReference type="STRING" id="64091.VNG_0536G"/>
<accession>Q9HRU8</accession>
<dbReference type="SMART" id="SM00899">
    <property type="entry name" value="FeoA"/>
    <property type="match status" value="1"/>
</dbReference>
<dbReference type="InterPro" id="IPR022689">
    <property type="entry name" value="Iron_dep_repressor"/>
</dbReference>
<dbReference type="InterPro" id="IPR038157">
    <property type="entry name" value="FeoA_core_dom"/>
</dbReference>
<dbReference type="EMBL" id="AE004437">
    <property type="protein sequence ID" value="AAG19060.1"/>
    <property type="molecule type" value="Genomic_DNA"/>
</dbReference>
<dbReference type="Gene3D" id="2.30.30.90">
    <property type="match status" value="1"/>
</dbReference>
<dbReference type="InterPro" id="IPR008988">
    <property type="entry name" value="Transcriptional_repressor_C"/>
</dbReference>
<dbReference type="HOGENOM" id="CLU_069532_0_2_2"/>
<dbReference type="SUPFAM" id="SSF50037">
    <property type="entry name" value="C-terminal domain of transcriptional repressors"/>
    <property type="match status" value="1"/>
</dbReference>
<sequence>MHLNDGVGMLSDVMEDYLKSIYNLEREHEPPIATSTIAEYLDVTPPTVTSMAEKLESRGLIEREKYAGVELTPDGETVAVEVIRHHRLLESFLATHLDYDWDEVHDEADALEHHISEEFEDRLAEKLGDPTVDPHGDPIPNADLEPPEHPDTEVLADHAEGDALVVARASDRNTDELRYLADAGVQPGTELTVTEHAPIGLFVVEIDGEAVHLPERVAETLEVRPAADEVTDA</sequence>
<dbReference type="Gene3D" id="1.10.60.10">
    <property type="entry name" value="Iron dependent repressor, metal binding and dimerisation domain"/>
    <property type="match status" value="1"/>
</dbReference>
<dbReference type="GO" id="GO:0046983">
    <property type="term" value="F:protein dimerization activity"/>
    <property type="evidence" value="ECO:0007669"/>
    <property type="project" value="InterPro"/>
</dbReference>
<evidence type="ECO:0000313" key="10">
    <source>
        <dbReference type="Proteomes" id="UP000000554"/>
    </source>
</evidence>
<dbReference type="GO" id="GO:0046914">
    <property type="term" value="F:transition metal ion binding"/>
    <property type="evidence" value="ECO:0007669"/>
    <property type="project" value="InterPro"/>
</dbReference>
<dbReference type="Pfam" id="PF04023">
    <property type="entry name" value="FeoA"/>
    <property type="match status" value="1"/>
</dbReference>
<dbReference type="SUPFAM" id="SSF47979">
    <property type="entry name" value="Iron-dependent repressor protein, dimerization domain"/>
    <property type="match status" value="1"/>
</dbReference>
<keyword evidence="5" id="KW-0805">Transcription regulation</keyword>